<protein>
    <recommendedName>
        <fullName evidence="3">DUF3000 domain-containing protein</fullName>
    </recommendedName>
</protein>
<name>A0A344UUH4_9ACTN</name>
<dbReference type="EMBL" id="CP025198">
    <property type="protein sequence ID" value="AXE38922.1"/>
    <property type="molecule type" value="Genomic_DNA"/>
</dbReference>
<organism evidence="1 2">
    <name type="scientific">Acidipropionibacterium virtanenii</name>
    <dbReference type="NCBI Taxonomy" id="2057246"/>
    <lineage>
        <taxon>Bacteria</taxon>
        <taxon>Bacillati</taxon>
        <taxon>Actinomycetota</taxon>
        <taxon>Actinomycetes</taxon>
        <taxon>Propionibacteriales</taxon>
        <taxon>Propionibacteriaceae</taxon>
        <taxon>Acidipropionibacterium</taxon>
    </lineage>
</organism>
<dbReference type="AlphaFoldDB" id="A0A344UUH4"/>
<dbReference type="OrthoDB" id="3210980at2"/>
<sequence>MTPDPHIDPVTDFASVRERVSEHPWRAELSVSEIPAPTRIAPEALALEASVLDDGAQLGSGRLIILHDPAGSESWQGNFRLVTMARAEVDPEMATDPLLAPVARSWLTDSLDSSGAEYVALAGTATSVVSRPFGQLGDEPDENRVELRASWTPQLARPEDIGLHLAGWQDLLCHACGLPPLPEGVTRLKPRHSDEDQA</sequence>
<dbReference type="Pfam" id="PF11452">
    <property type="entry name" value="DUF3000"/>
    <property type="match status" value="1"/>
</dbReference>
<proteinExistence type="predicted"/>
<evidence type="ECO:0000313" key="1">
    <source>
        <dbReference type="EMBL" id="AXE38922.1"/>
    </source>
</evidence>
<gene>
    <name evidence="1" type="ORF">JS278_01763</name>
</gene>
<keyword evidence="2" id="KW-1185">Reference proteome</keyword>
<reference evidence="1 2" key="1">
    <citation type="submission" date="2017-12" db="EMBL/GenBank/DDBJ databases">
        <title>The whole genome sequence of the Acidipropionibacterium virtanenii sp. nov. type strain JS278.</title>
        <authorList>
            <person name="Laine P."/>
            <person name="Deptula P."/>
            <person name="Varmanen P."/>
            <person name="Auvinen P."/>
        </authorList>
    </citation>
    <scope>NUCLEOTIDE SEQUENCE [LARGE SCALE GENOMIC DNA]</scope>
    <source>
        <strain evidence="1 2">JS278</strain>
    </source>
</reference>
<accession>A0A344UUH4</accession>
<dbReference type="Proteomes" id="UP000251995">
    <property type="component" value="Chromosome"/>
</dbReference>
<dbReference type="KEGG" id="acij:JS278_01763"/>
<evidence type="ECO:0000313" key="2">
    <source>
        <dbReference type="Proteomes" id="UP000251995"/>
    </source>
</evidence>
<dbReference type="InterPro" id="IPR021555">
    <property type="entry name" value="DUF3000"/>
</dbReference>
<evidence type="ECO:0008006" key="3">
    <source>
        <dbReference type="Google" id="ProtNLM"/>
    </source>
</evidence>